<comment type="caution">
    <text evidence="3">The sequence shown here is derived from an EMBL/GenBank/DDBJ whole genome shotgun (WGS) entry which is preliminary data.</text>
</comment>
<dbReference type="OrthoDB" id="5868911at2759"/>
<sequence>MLNTRPLLYVESELPTEHVLRPIDFLQNEFEIPTPLDTGLETGEDPEYASPEERLTWRTKKQVVESIQSSCKLTERFWQTWQSHYLTSLREKHERVVNKKRGSASVPTKGKLVLISDALQPRHSWKMGHIVELVANKEGVVRGAVVMLPTHRKIRRPLNLLVPLELDDDDFEVSEAKESTADQKGEPPNQTTDKNAKKRWIAVLHDTICAPDRKSTMLRISRPNILYKSQLY</sequence>
<dbReference type="PANTHER" id="PTHR47331:SF1">
    <property type="entry name" value="GAG-LIKE PROTEIN"/>
    <property type="match status" value="1"/>
</dbReference>
<dbReference type="InterPro" id="IPR040676">
    <property type="entry name" value="DUF5641"/>
</dbReference>
<dbReference type="EMBL" id="JOJR01000170">
    <property type="protein sequence ID" value="RCN43086.1"/>
    <property type="molecule type" value="Genomic_DNA"/>
</dbReference>
<dbReference type="Proteomes" id="UP000252519">
    <property type="component" value="Unassembled WGS sequence"/>
</dbReference>
<feature type="domain" description="DUF5641" evidence="2">
    <location>
        <begin position="68"/>
        <end position="164"/>
    </location>
</feature>
<dbReference type="STRING" id="29170.A0A368GFD4"/>
<organism evidence="3 4">
    <name type="scientific">Ancylostoma caninum</name>
    <name type="common">Dog hookworm</name>
    <dbReference type="NCBI Taxonomy" id="29170"/>
    <lineage>
        <taxon>Eukaryota</taxon>
        <taxon>Metazoa</taxon>
        <taxon>Ecdysozoa</taxon>
        <taxon>Nematoda</taxon>
        <taxon>Chromadorea</taxon>
        <taxon>Rhabditida</taxon>
        <taxon>Rhabditina</taxon>
        <taxon>Rhabditomorpha</taxon>
        <taxon>Strongyloidea</taxon>
        <taxon>Ancylostomatidae</taxon>
        <taxon>Ancylostomatinae</taxon>
        <taxon>Ancylostoma</taxon>
    </lineage>
</organism>
<name>A0A368GFD4_ANCCA</name>
<reference evidence="3 4" key="1">
    <citation type="submission" date="2014-10" db="EMBL/GenBank/DDBJ databases">
        <title>Draft genome of the hookworm Ancylostoma caninum.</title>
        <authorList>
            <person name="Mitreva M."/>
        </authorList>
    </citation>
    <scope>NUCLEOTIDE SEQUENCE [LARGE SCALE GENOMIC DNA]</scope>
    <source>
        <strain evidence="3 4">Baltimore</strain>
    </source>
</reference>
<proteinExistence type="predicted"/>
<dbReference type="Pfam" id="PF18701">
    <property type="entry name" value="DUF5641"/>
    <property type="match status" value="1"/>
</dbReference>
<evidence type="ECO:0000256" key="1">
    <source>
        <dbReference type="SAM" id="MobiDB-lite"/>
    </source>
</evidence>
<accession>A0A368GFD4</accession>
<protein>
    <recommendedName>
        <fullName evidence="2">DUF5641 domain-containing protein</fullName>
    </recommendedName>
</protein>
<keyword evidence="4" id="KW-1185">Reference proteome</keyword>
<gene>
    <name evidence="3" type="ORF">ANCCAN_10919</name>
</gene>
<evidence type="ECO:0000313" key="3">
    <source>
        <dbReference type="EMBL" id="RCN43086.1"/>
    </source>
</evidence>
<feature type="region of interest" description="Disordered" evidence="1">
    <location>
        <begin position="174"/>
        <end position="197"/>
    </location>
</feature>
<dbReference type="AlphaFoldDB" id="A0A368GFD4"/>
<evidence type="ECO:0000313" key="4">
    <source>
        <dbReference type="Proteomes" id="UP000252519"/>
    </source>
</evidence>
<dbReference type="PANTHER" id="PTHR47331">
    <property type="entry name" value="PHD-TYPE DOMAIN-CONTAINING PROTEIN"/>
    <property type="match status" value="1"/>
</dbReference>
<feature type="compositionally biased region" description="Basic and acidic residues" evidence="1">
    <location>
        <begin position="174"/>
        <end position="185"/>
    </location>
</feature>
<evidence type="ECO:0000259" key="2">
    <source>
        <dbReference type="Pfam" id="PF18701"/>
    </source>
</evidence>